<dbReference type="KEGG" id="ccot:CCAX7_004920"/>
<dbReference type="InterPro" id="IPR036388">
    <property type="entry name" value="WH-like_DNA-bd_sf"/>
</dbReference>
<reference evidence="4 5" key="1">
    <citation type="journal article" date="2019" name="Int. J. Syst. Evol. Microbiol.">
        <title>Capsulimonas corticalis gen. nov., sp. nov., an aerobic capsulated bacterium, of a novel bacterial order, Capsulimonadales ord. nov., of the class Armatimonadia of the phylum Armatimonadetes.</title>
        <authorList>
            <person name="Li J."/>
            <person name="Kudo C."/>
            <person name="Tonouchi A."/>
        </authorList>
    </citation>
    <scope>NUCLEOTIDE SEQUENCE [LARGE SCALE GENOMIC DNA]</scope>
    <source>
        <strain evidence="4 5">AX-7</strain>
    </source>
</reference>
<proteinExistence type="predicted"/>
<dbReference type="InterPro" id="IPR028082">
    <property type="entry name" value="Peripla_BP_I"/>
</dbReference>
<evidence type="ECO:0000256" key="2">
    <source>
        <dbReference type="ARBA" id="ARBA00023125"/>
    </source>
</evidence>
<accession>A0A402D2W3</accession>
<dbReference type="InterPro" id="IPR036390">
    <property type="entry name" value="WH_DNA-bd_sf"/>
</dbReference>
<dbReference type="SUPFAM" id="SSF46785">
    <property type="entry name" value="Winged helix' DNA-binding domain"/>
    <property type="match status" value="1"/>
</dbReference>
<dbReference type="GO" id="GO:0003700">
    <property type="term" value="F:DNA-binding transcription factor activity"/>
    <property type="evidence" value="ECO:0007669"/>
    <property type="project" value="InterPro"/>
</dbReference>
<dbReference type="Gene3D" id="3.40.50.2300">
    <property type="match status" value="2"/>
</dbReference>
<keyword evidence="3" id="KW-0804">Transcription</keyword>
<dbReference type="SMART" id="SM00345">
    <property type="entry name" value="HTH_GNTR"/>
    <property type="match status" value="1"/>
</dbReference>
<protein>
    <submittedName>
        <fullName evidence="4">Ribose operon repressor RbsR</fullName>
    </submittedName>
</protein>
<dbReference type="AlphaFoldDB" id="A0A402D2W3"/>
<dbReference type="Pfam" id="PF13377">
    <property type="entry name" value="Peripla_BP_3"/>
    <property type="match status" value="1"/>
</dbReference>
<keyword evidence="2" id="KW-0238">DNA-binding</keyword>
<dbReference type="PANTHER" id="PTHR30146:SF109">
    <property type="entry name" value="HTH-TYPE TRANSCRIPTIONAL REGULATOR GALS"/>
    <property type="match status" value="1"/>
</dbReference>
<dbReference type="PANTHER" id="PTHR30146">
    <property type="entry name" value="LACI-RELATED TRANSCRIPTIONAL REPRESSOR"/>
    <property type="match status" value="1"/>
</dbReference>
<evidence type="ECO:0000313" key="4">
    <source>
        <dbReference type="EMBL" id="BDI28441.1"/>
    </source>
</evidence>
<dbReference type="SUPFAM" id="SSF53822">
    <property type="entry name" value="Periplasmic binding protein-like I"/>
    <property type="match status" value="1"/>
</dbReference>
<dbReference type="CDD" id="cd06267">
    <property type="entry name" value="PBP1_LacI_sugar_binding-like"/>
    <property type="match status" value="1"/>
</dbReference>
<dbReference type="Gene3D" id="1.10.10.10">
    <property type="entry name" value="Winged helix-like DNA-binding domain superfamily/Winged helix DNA-binding domain"/>
    <property type="match status" value="1"/>
</dbReference>
<evidence type="ECO:0000256" key="3">
    <source>
        <dbReference type="ARBA" id="ARBA00023163"/>
    </source>
</evidence>
<dbReference type="InterPro" id="IPR046335">
    <property type="entry name" value="LacI/GalR-like_sensor"/>
</dbReference>
<dbReference type="Proteomes" id="UP000287394">
    <property type="component" value="Chromosome"/>
</dbReference>
<dbReference type="Pfam" id="PF00392">
    <property type="entry name" value="GntR"/>
    <property type="match status" value="1"/>
</dbReference>
<evidence type="ECO:0000313" key="5">
    <source>
        <dbReference type="Proteomes" id="UP000287394"/>
    </source>
</evidence>
<dbReference type="PRINTS" id="PR00035">
    <property type="entry name" value="HTHGNTR"/>
</dbReference>
<keyword evidence="1" id="KW-0805">Transcription regulation</keyword>
<dbReference type="EMBL" id="AP025739">
    <property type="protein sequence ID" value="BDI28441.1"/>
    <property type="molecule type" value="Genomic_DNA"/>
</dbReference>
<dbReference type="GO" id="GO:0000976">
    <property type="term" value="F:transcription cis-regulatory region binding"/>
    <property type="evidence" value="ECO:0007669"/>
    <property type="project" value="TreeGrafter"/>
</dbReference>
<name>A0A402D2W3_9BACT</name>
<dbReference type="PROSITE" id="PS50949">
    <property type="entry name" value="HTH_GNTR"/>
    <property type="match status" value="1"/>
</dbReference>
<gene>
    <name evidence="4" type="primary">rbsR_1</name>
    <name evidence="4" type="ORF">CCAX7_004920</name>
</gene>
<organism evidence="4 5">
    <name type="scientific">Capsulimonas corticalis</name>
    <dbReference type="NCBI Taxonomy" id="2219043"/>
    <lineage>
        <taxon>Bacteria</taxon>
        <taxon>Bacillati</taxon>
        <taxon>Armatimonadota</taxon>
        <taxon>Armatimonadia</taxon>
        <taxon>Capsulimonadales</taxon>
        <taxon>Capsulimonadaceae</taxon>
        <taxon>Capsulimonas</taxon>
    </lineage>
</organism>
<sequence length="353" mass="39172">MISRDRGIPLHLQVRGTLRDVIENHCEDGQAFWTEALLMDKLDVSRATVRKALSELTREGLLVRRAALGTSVTKKTSPTLLGLFVHQYNSDFQSELLQACAAEASLRGLQLQPYYTHNGEQISEAFERVTLPPHQQRIIILGETEGFTGQLYRALHDRGYHAVIVDAIRPGFRGSYVGTDNAQAIQIGLDHLMQLGHRRITLLVNEPAEVESVRLKIEAFERITWSQGMAEARVVLCGSKPGDSSFDAAGGAMDAVWAQESHPTAVFTVSDPGAWAVLKWCAEHRVDAPGELSVLGFEGVRRSRFTHPTLTTVAHPIADLARRAIDLLWDREERQEFLAPYLLVGESTGPPRP</sequence>
<keyword evidence="5" id="KW-1185">Reference proteome</keyword>
<evidence type="ECO:0000256" key="1">
    <source>
        <dbReference type="ARBA" id="ARBA00023015"/>
    </source>
</evidence>
<dbReference type="InterPro" id="IPR000524">
    <property type="entry name" value="Tscrpt_reg_HTH_GntR"/>
</dbReference>